<dbReference type="CDD" id="cd05959">
    <property type="entry name" value="BCL_4HBCL"/>
    <property type="match status" value="1"/>
</dbReference>
<evidence type="ECO:0000259" key="2">
    <source>
        <dbReference type="Pfam" id="PF00501"/>
    </source>
</evidence>
<organism evidence="4 5">
    <name type="scientific">Ottowia testudinis</name>
    <dbReference type="NCBI Taxonomy" id="2816950"/>
    <lineage>
        <taxon>Bacteria</taxon>
        <taxon>Pseudomonadati</taxon>
        <taxon>Pseudomonadota</taxon>
        <taxon>Betaproteobacteria</taxon>
        <taxon>Burkholderiales</taxon>
        <taxon>Comamonadaceae</taxon>
        <taxon>Ottowia</taxon>
    </lineage>
</organism>
<feature type="domain" description="AMP-binding enzyme C-terminal" evidence="3">
    <location>
        <begin position="436"/>
        <end position="511"/>
    </location>
</feature>
<dbReference type="SUPFAM" id="SSF56801">
    <property type="entry name" value="Acetyl-CoA synthetase-like"/>
    <property type="match status" value="1"/>
</dbReference>
<dbReference type="GO" id="GO:0016405">
    <property type="term" value="F:CoA-ligase activity"/>
    <property type="evidence" value="ECO:0007669"/>
    <property type="project" value="InterPro"/>
</dbReference>
<accession>A0A975H3Z1</accession>
<dbReference type="Pfam" id="PF00501">
    <property type="entry name" value="AMP-binding"/>
    <property type="match status" value="1"/>
</dbReference>
<name>A0A975H3Z1_9BURK</name>
<reference evidence="4" key="1">
    <citation type="submission" date="2021-03" db="EMBL/GenBank/DDBJ databases">
        <title>Ottowia sp. 27C isolated from the cloaca of a Giant Asian pond turtle (Heosemys grandis).</title>
        <authorList>
            <person name="Spergser J."/>
            <person name="Busse H.-J."/>
        </authorList>
    </citation>
    <scope>NUCLEOTIDE SEQUENCE</scope>
    <source>
        <strain evidence="4">27C</strain>
    </source>
</reference>
<dbReference type="Proteomes" id="UP000663903">
    <property type="component" value="Chromosome"/>
</dbReference>
<feature type="domain" description="AMP-dependent synthetase/ligase" evidence="2">
    <location>
        <begin position="23"/>
        <end position="386"/>
    </location>
</feature>
<dbReference type="GO" id="GO:0044550">
    <property type="term" value="P:secondary metabolite biosynthetic process"/>
    <property type="evidence" value="ECO:0007669"/>
    <property type="project" value="TreeGrafter"/>
</dbReference>
<gene>
    <name evidence="4" type="ORF">J1M35_05270</name>
</gene>
<evidence type="ECO:0000256" key="1">
    <source>
        <dbReference type="ARBA" id="ARBA00022598"/>
    </source>
</evidence>
<evidence type="ECO:0000259" key="3">
    <source>
        <dbReference type="Pfam" id="PF13193"/>
    </source>
</evidence>
<dbReference type="Gene3D" id="3.40.50.12820">
    <property type="match status" value="1"/>
</dbReference>
<evidence type="ECO:0000313" key="5">
    <source>
        <dbReference type="Proteomes" id="UP000663903"/>
    </source>
</evidence>
<dbReference type="InterPro" id="IPR000873">
    <property type="entry name" value="AMP-dep_synth/lig_dom"/>
</dbReference>
<dbReference type="InterPro" id="IPR025110">
    <property type="entry name" value="AMP-bd_C"/>
</dbReference>
<dbReference type="PANTHER" id="PTHR43352:SF1">
    <property type="entry name" value="ANTHRANILATE--COA LIGASE"/>
    <property type="match status" value="1"/>
</dbReference>
<keyword evidence="5" id="KW-1185">Reference proteome</keyword>
<proteinExistence type="predicted"/>
<dbReference type="RefSeq" id="WP_208010208.1">
    <property type="nucleotide sequence ID" value="NZ_CP071796.1"/>
</dbReference>
<dbReference type="KEGG" id="otd:J1M35_05270"/>
<dbReference type="NCBIfam" id="TIGR02262">
    <property type="entry name" value="benz_CoA_lig"/>
    <property type="match status" value="1"/>
</dbReference>
<keyword evidence="1 4" id="KW-0436">Ligase</keyword>
<sequence>MAPDIAPPPERFNIADHLLAANAVRGAKPAFVDDQGTLTYGQLDERVRRMAAGLRSLYLRREERVLVLMHDGCDWPVAFLGALYAGLVPVAVNTLLTADDYAYMLEHSRAQAVLVSGALLPALTSAMVKSDHEVQKLIVSRPQAPLHPSEVEFDAFLQAHAPADKPAATAADDPGFWLYSSGSTGRPKGTVHSHANPYWTCELYGKGVLGLQESDVCFSAAKLFFAYGLGNALTFPMSVGATTLLMGERPTPEATFKRWTGGECGLKPTVCFGAPTGFAGMLAHPALPAREAVAMRLVSSAGEALPAEIGERFKAHFGVDIVDGIGSTEMLHIFLSNLPGKVRYGTTGWPVPGYQIELRGDDGGPVPDGEPGDLYIHGPSAAMMYWGNRSKTRDTFQGGWTKSGDKYVRNPDGSYTYGGRSDDMLKVSGIYVSPFEVEATLVQHPAVLEAAVIGKADADGLTKTQAFVVLKAGASATEDELKAFVKDRLAPYKYPRGITFVADLPKTATGKIQRFKLREQAGA</sequence>
<dbReference type="GO" id="GO:0016878">
    <property type="term" value="F:acid-thiol ligase activity"/>
    <property type="evidence" value="ECO:0007669"/>
    <property type="project" value="TreeGrafter"/>
</dbReference>
<dbReference type="EMBL" id="CP071796">
    <property type="protein sequence ID" value="QTD46309.1"/>
    <property type="molecule type" value="Genomic_DNA"/>
</dbReference>
<dbReference type="Gene3D" id="3.40.50.980">
    <property type="match status" value="1"/>
</dbReference>
<dbReference type="Gene3D" id="3.30.300.30">
    <property type="match status" value="1"/>
</dbReference>
<evidence type="ECO:0000313" key="4">
    <source>
        <dbReference type="EMBL" id="QTD46309.1"/>
    </source>
</evidence>
<dbReference type="Pfam" id="PF13193">
    <property type="entry name" value="AMP-binding_C"/>
    <property type="match status" value="1"/>
</dbReference>
<dbReference type="GO" id="GO:0005524">
    <property type="term" value="F:ATP binding"/>
    <property type="evidence" value="ECO:0007669"/>
    <property type="project" value="InterPro"/>
</dbReference>
<dbReference type="InterPro" id="IPR011957">
    <property type="entry name" value="Benz_CoA_lig"/>
</dbReference>
<dbReference type="PANTHER" id="PTHR43352">
    <property type="entry name" value="ACETYL-COA SYNTHETASE"/>
    <property type="match status" value="1"/>
</dbReference>
<dbReference type="AlphaFoldDB" id="A0A975H3Z1"/>
<dbReference type="Gene3D" id="2.30.38.10">
    <property type="entry name" value="Luciferase, Domain 3"/>
    <property type="match status" value="1"/>
</dbReference>
<protein>
    <submittedName>
        <fullName evidence="4">Benzoate-CoA ligase family protein</fullName>
    </submittedName>
</protein>
<dbReference type="InterPro" id="IPR045851">
    <property type="entry name" value="AMP-bd_C_sf"/>
</dbReference>